<sequence length="21" mass="2418">MADDEELYIVCNSRGGMKRTE</sequence>
<name>A0A834SF49_9FABA</name>
<evidence type="ECO:0000313" key="2">
    <source>
        <dbReference type="Proteomes" id="UP000634136"/>
    </source>
</evidence>
<accession>A0A834SF49</accession>
<dbReference type="AlphaFoldDB" id="A0A834SF49"/>
<dbReference type="Proteomes" id="UP000634136">
    <property type="component" value="Unassembled WGS sequence"/>
</dbReference>
<comment type="caution">
    <text evidence="1">The sequence shown here is derived from an EMBL/GenBank/DDBJ whole genome shotgun (WGS) entry which is preliminary data.</text>
</comment>
<gene>
    <name evidence="1" type="ORF">G2W53_041067</name>
</gene>
<protein>
    <submittedName>
        <fullName evidence="1">Uncharacterized protein</fullName>
    </submittedName>
</protein>
<evidence type="ECO:0000313" key="1">
    <source>
        <dbReference type="EMBL" id="KAF7801956.1"/>
    </source>
</evidence>
<proteinExistence type="predicted"/>
<reference evidence="1" key="1">
    <citation type="submission" date="2020-09" db="EMBL/GenBank/DDBJ databases">
        <title>Genome-Enabled Discovery of Anthraquinone Biosynthesis in Senna tora.</title>
        <authorList>
            <person name="Kang S.-H."/>
            <person name="Pandey R.P."/>
            <person name="Lee C.-M."/>
            <person name="Sim J.-S."/>
            <person name="Jeong J.-T."/>
            <person name="Choi B.-S."/>
            <person name="Jung M."/>
            <person name="Ginzburg D."/>
            <person name="Zhao K."/>
            <person name="Won S.Y."/>
            <person name="Oh T.-J."/>
            <person name="Yu Y."/>
            <person name="Kim N.-H."/>
            <person name="Lee O.R."/>
            <person name="Lee T.-H."/>
            <person name="Bashyal P."/>
            <person name="Kim T.-S."/>
            <person name="Lee W.-H."/>
            <person name="Kawkins C."/>
            <person name="Kim C.-K."/>
            <person name="Kim J.S."/>
            <person name="Ahn B.O."/>
            <person name="Rhee S.Y."/>
            <person name="Sohng J.K."/>
        </authorList>
    </citation>
    <scope>NUCLEOTIDE SEQUENCE</scope>
    <source>
        <tissue evidence="1">Leaf</tissue>
    </source>
</reference>
<dbReference type="EMBL" id="JAAIUW010000013">
    <property type="protein sequence ID" value="KAF7801956.1"/>
    <property type="molecule type" value="Genomic_DNA"/>
</dbReference>
<organism evidence="1 2">
    <name type="scientific">Senna tora</name>
    <dbReference type="NCBI Taxonomy" id="362788"/>
    <lineage>
        <taxon>Eukaryota</taxon>
        <taxon>Viridiplantae</taxon>
        <taxon>Streptophyta</taxon>
        <taxon>Embryophyta</taxon>
        <taxon>Tracheophyta</taxon>
        <taxon>Spermatophyta</taxon>
        <taxon>Magnoliopsida</taxon>
        <taxon>eudicotyledons</taxon>
        <taxon>Gunneridae</taxon>
        <taxon>Pentapetalae</taxon>
        <taxon>rosids</taxon>
        <taxon>fabids</taxon>
        <taxon>Fabales</taxon>
        <taxon>Fabaceae</taxon>
        <taxon>Caesalpinioideae</taxon>
        <taxon>Cassia clade</taxon>
        <taxon>Senna</taxon>
    </lineage>
</organism>
<keyword evidence="2" id="KW-1185">Reference proteome</keyword>